<feature type="compositionally biased region" description="Basic and acidic residues" evidence="1">
    <location>
        <begin position="10"/>
        <end position="23"/>
    </location>
</feature>
<dbReference type="EMBL" id="VFOK01000001">
    <property type="protein sequence ID" value="TQL31941.1"/>
    <property type="molecule type" value="Genomic_DNA"/>
</dbReference>
<feature type="region of interest" description="Disordered" evidence="1">
    <location>
        <begin position="1"/>
        <end position="77"/>
    </location>
</feature>
<dbReference type="Pfam" id="PF26056">
    <property type="entry name" value="DUF8017"/>
    <property type="match status" value="1"/>
</dbReference>
<feature type="region of interest" description="Disordered" evidence="1">
    <location>
        <begin position="107"/>
        <end position="147"/>
    </location>
</feature>
<feature type="transmembrane region" description="Helical" evidence="2">
    <location>
        <begin position="81"/>
        <end position="102"/>
    </location>
</feature>
<dbReference type="AlphaFoldDB" id="A0A542X7Y8"/>
<evidence type="ECO:0000259" key="3">
    <source>
        <dbReference type="Pfam" id="PF26056"/>
    </source>
</evidence>
<name>A0A542X7Y8_9MICO</name>
<dbReference type="Proteomes" id="UP000318336">
    <property type="component" value="Unassembled WGS sequence"/>
</dbReference>
<dbReference type="InterPro" id="IPR058330">
    <property type="entry name" value="DUF8017"/>
</dbReference>
<feature type="region of interest" description="Disordered" evidence="1">
    <location>
        <begin position="261"/>
        <end position="280"/>
    </location>
</feature>
<dbReference type="RefSeq" id="WP_142004110.1">
    <property type="nucleotide sequence ID" value="NZ_CAJTBP010000001.1"/>
</dbReference>
<feature type="domain" description="DUF8017" evidence="3">
    <location>
        <begin position="145"/>
        <end position="329"/>
    </location>
</feature>
<evidence type="ECO:0000256" key="2">
    <source>
        <dbReference type="SAM" id="Phobius"/>
    </source>
</evidence>
<keyword evidence="2" id="KW-0472">Membrane</keyword>
<organism evidence="4 5">
    <name type="scientific">Barrientosiimonas humi</name>
    <dbReference type="NCBI Taxonomy" id="999931"/>
    <lineage>
        <taxon>Bacteria</taxon>
        <taxon>Bacillati</taxon>
        <taxon>Actinomycetota</taxon>
        <taxon>Actinomycetes</taxon>
        <taxon>Micrococcales</taxon>
        <taxon>Dermacoccaceae</taxon>
        <taxon>Barrientosiimonas</taxon>
    </lineage>
</organism>
<evidence type="ECO:0000256" key="1">
    <source>
        <dbReference type="SAM" id="MobiDB-lite"/>
    </source>
</evidence>
<feature type="compositionally biased region" description="Low complexity" evidence="1">
    <location>
        <begin position="108"/>
        <end position="145"/>
    </location>
</feature>
<accession>A0A542X7Y8</accession>
<keyword evidence="2" id="KW-0812">Transmembrane</keyword>
<keyword evidence="5" id="KW-1185">Reference proteome</keyword>
<gene>
    <name evidence="4" type="ORF">FB554_0056</name>
</gene>
<protein>
    <recommendedName>
        <fullName evidence="3">DUF8017 domain-containing protein</fullName>
    </recommendedName>
</protein>
<reference evidence="4 5" key="1">
    <citation type="submission" date="2019-06" db="EMBL/GenBank/DDBJ databases">
        <title>Sequencing the genomes of 1000 actinobacteria strains.</title>
        <authorList>
            <person name="Klenk H.-P."/>
        </authorList>
    </citation>
    <scope>NUCLEOTIDE SEQUENCE [LARGE SCALE GENOMIC DNA]</scope>
    <source>
        <strain evidence="4 5">DSM 24617</strain>
    </source>
</reference>
<proteinExistence type="predicted"/>
<evidence type="ECO:0000313" key="4">
    <source>
        <dbReference type="EMBL" id="TQL31941.1"/>
    </source>
</evidence>
<keyword evidence="2" id="KW-1133">Transmembrane helix</keyword>
<comment type="caution">
    <text evidence="4">The sequence shown here is derived from an EMBL/GenBank/DDBJ whole genome shotgun (WGS) entry which is preliminary data.</text>
</comment>
<evidence type="ECO:0000313" key="5">
    <source>
        <dbReference type="Proteomes" id="UP000318336"/>
    </source>
</evidence>
<sequence>MSNNDGQWRGYDESAWRDQEFGHGQEQYYRGLQVPGGGPGRPEQQPASPGGPGDGRTPSPTEPRPPSGSGSGSGGKRGKTVALLAAGAVALAGAGVGGFVLLNRSGDGSPAVAGSSSPAAGPSSAPSAATAPTAAASTGTPTPTARNAGFRLVVDPQRGASYEVPQTHKVGGSGMVVRWTHPVTGDSSVTLRNPASGGNGFCPEQNAITSSTGFYDTSADPGSAGPATYDEMARAIAIRPDGKSYGSYPAATSTTITLSDGTKAVRSRGTVPSTKPEDPCRKYPTEVAVTSFTNPNSSRTVTLVTTRLIGSPRAVSDTVFTTMIDSIRPV</sequence>
<dbReference type="OrthoDB" id="5186353at2"/>